<dbReference type="Proteomes" id="UP000818029">
    <property type="component" value="Chromosome A11"/>
</dbReference>
<evidence type="ECO:0000313" key="2">
    <source>
        <dbReference type="RefSeq" id="XP_016747530.1"/>
    </source>
</evidence>
<dbReference type="SUPFAM" id="SSF56672">
    <property type="entry name" value="DNA/RNA polymerases"/>
    <property type="match status" value="1"/>
</dbReference>
<dbReference type="PANTHER" id="PTHR15503:SF45">
    <property type="entry name" value="RNA-DIRECTED DNA POLYMERASE HOMOLOG"/>
    <property type="match status" value="1"/>
</dbReference>
<dbReference type="InterPro" id="IPR043502">
    <property type="entry name" value="DNA/RNA_pol_sf"/>
</dbReference>
<keyword evidence="1" id="KW-1185">Reference proteome</keyword>
<reference evidence="2" key="2">
    <citation type="submission" date="2025-08" db="UniProtKB">
        <authorList>
            <consortium name="RefSeq"/>
        </authorList>
    </citation>
    <scope>IDENTIFICATION</scope>
</reference>
<dbReference type="RefSeq" id="XP_016747530.1">
    <property type="nucleotide sequence ID" value="XM_016892041.1"/>
</dbReference>
<name>A0A1U8P8R3_GOSHI</name>
<proteinExistence type="predicted"/>
<dbReference type="Gene3D" id="2.40.70.10">
    <property type="entry name" value="Acid Proteases"/>
    <property type="match status" value="1"/>
</dbReference>
<accession>A0A1U8P8R3</accession>
<dbReference type="PaxDb" id="3635-A0A1U8P8R3"/>
<dbReference type="PANTHER" id="PTHR15503">
    <property type="entry name" value="LDOC1 RELATED"/>
    <property type="match status" value="1"/>
</dbReference>
<organism evidence="1 2">
    <name type="scientific">Gossypium hirsutum</name>
    <name type="common">Upland cotton</name>
    <name type="synonym">Gossypium mexicanum</name>
    <dbReference type="NCBI Taxonomy" id="3635"/>
    <lineage>
        <taxon>Eukaryota</taxon>
        <taxon>Viridiplantae</taxon>
        <taxon>Streptophyta</taxon>
        <taxon>Embryophyta</taxon>
        <taxon>Tracheophyta</taxon>
        <taxon>Spermatophyta</taxon>
        <taxon>Magnoliopsida</taxon>
        <taxon>eudicotyledons</taxon>
        <taxon>Gunneridae</taxon>
        <taxon>Pentapetalae</taxon>
        <taxon>rosids</taxon>
        <taxon>malvids</taxon>
        <taxon>Malvales</taxon>
        <taxon>Malvaceae</taxon>
        <taxon>Malvoideae</taxon>
        <taxon>Gossypium</taxon>
    </lineage>
</organism>
<dbReference type="InterPro" id="IPR021109">
    <property type="entry name" value="Peptidase_aspartic_dom_sf"/>
</dbReference>
<dbReference type="InterPro" id="IPR032567">
    <property type="entry name" value="RTL1-rel"/>
</dbReference>
<dbReference type="KEGG" id="ghi:107956341"/>
<dbReference type="AlphaFoldDB" id="A0A1U8P8R3"/>
<dbReference type="Pfam" id="PF08284">
    <property type="entry name" value="RVP_2"/>
    <property type="match status" value="1"/>
</dbReference>
<dbReference type="STRING" id="3635.A0A1U8P8R3"/>
<dbReference type="GeneID" id="107956341"/>
<sequence>MFDKLVERAKVVDETLAKPPHSMVIDSSKELLIAHWVDRLREGMIVLFLAFWRMLEVDRWMFQMWFERTFVESGGPTRVYAVREPEDQDLTDVIIGTYTLQSTLLFYLVDSGSMHSYILSELACKLEILVETIGLGITIISSFGDSVVVNRVYRRCPLMIQEHVFSVDLMELPFYGFNVILGMDWLIEHEAKVDFETKRITIRNSDGMKIVVVGEILAFMSNVVSTMKVEKLMGKGCEAYLASVMNYVSKELRVQDIRIVRDFPEVFPEELPVLPPNREVEFGIELYLGTAPVSIAPYRVALKELKKLKVQFQELLDRRFI</sequence>
<gene>
    <name evidence="2" type="primary">LOC107956341</name>
</gene>
<dbReference type="SUPFAM" id="SSF50630">
    <property type="entry name" value="Acid proteases"/>
    <property type="match status" value="1"/>
</dbReference>
<evidence type="ECO:0000313" key="1">
    <source>
        <dbReference type="Proteomes" id="UP000818029"/>
    </source>
</evidence>
<protein>
    <submittedName>
        <fullName evidence="2">Uncharacterized protein</fullName>
    </submittedName>
</protein>
<dbReference type="CDD" id="cd00303">
    <property type="entry name" value="retropepsin_like"/>
    <property type="match status" value="1"/>
</dbReference>
<reference evidence="1" key="1">
    <citation type="journal article" date="2020" name="Nat. Genet.">
        <title>Genomic diversifications of five Gossypium allopolyploid species and their impact on cotton improvement.</title>
        <authorList>
            <person name="Chen Z.J."/>
            <person name="Sreedasyam A."/>
            <person name="Ando A."/>
            <person name="Song Q."/>
            <person name="De Santiago L.M."/>
            <person name="Hulse-Kemp A.M."/>
            <person name="Ding M."/>
            <person name="Ye W."/>
            <person name="Kirkbride R.C."/>
            <person name="Jenkins J."/>
            <person name="Plott C."/>
            <person name="Lovell J."/>
            <person name="Lin Y.M."/>
            <person name="Vaughn R."/>
            <person name="Liu B."/>
            <person name="Simpson S."/>
            <person name="Scheffler B.E."/>
            <person name="Wen L."/>
            <person name="Saski C.A."/>
            <person name="Grover C.E."/>
            <person name="Hu G."/>
            <person name="Conover J.L."/>
            <person name="Carlson J.W."/>
            <person name="Shu S."/>
            <person name="Boston L.B."/>
            <person name="Williams M."/>
            <person name="Peterson D.G."/>
            <person name="McGee K."/>
            <person name="Jones D.C."/>
            <person name="Wendel J.F."/>
            <person name="Stelly D.M."/>
            <person name="Grimwood J."/>
            <person name="Schmutz J."/>
        </authorList>
    </citation>
    <scope>NUCLEOTIDE SEQUENCE [LARGE SCALE GENOMIC DNA]</scope>
    <source>
        <strain evidence="1">cv. TM-1</strain>
    </source>
</reference>